<dbReference type="EMBL" id="JACHNH010000001">
    <property type="protein sequence ID" value="MBB4764623.1"/>
    <property type="molecule type" value="Genomic_DNA"/>
</dbReference>
<organism evidence="2 3">
    <name type="scientific">Actinoplanes digitatis</name>
    <dbReference type="NCBI Taxonomy" id="1868"/>
    <lineage>
        <taxon>Bacteria</taxon>
        <taxon>Bacillati</taxon>
        <taxon>Actinomycetota</taxon>
        <taxon>Actinomycetes</taxon>
        <taxon>Micromonosporales</taxon>
        <taxon>Micromonosporaceae</taxon>
        <taxon>Actinoplanes</taxon>
    </lineage>
</organism>
<proteinExistence type="predicted"/>
<reference evidence="2 3" key="1">
    <citation type="submission" date="2020-08" db="EMBL/GenBank/DDBJ databases">
        <title>Sequencing the genomes of 1000 actinobacteria strains.</title>
        <authorList>
            <person name="Klenk H.-P."/>
        </authorList>
    </citation>
    <scope>NUCLEOTIDE SEQUENCE [LARGE SCALE GENOMIC DNA]</scope>
    <source>
        <strain evidence="2 3">DSM 43149</strain>
    </source>
</reference>
<accession>A0A7W7I189</accession>
<sequence length="169" mass="18016">MQQALGEGRLSLEEFEQRLSAVLAARTFGEVAPYVADIPGGTVVAAPAPEFTELRTTAATLKRQGTWVVPRRLLATARAGSVKLDFTDAVIGHSVVEIELNVSAGTTTLVLPAGASADIDGVEFIAGSASVQGVPAHAAGAGRHFVVHGKQRAGRLIVRHQRRFLRWRW</sequence>
<dbReference type="PANTHER" id="PTHR40763">
    <property type="entry name" value="MEMBRANE PROTEIN-RELATED"/>
    <property type="match status" value="1"/>
</dbReference>
<feature type="domain" description="DUF1707" evidence="1">
    <location>
        <begin position="2"/>
        <end position="39"/>
    </location>
</feature>
<protein>
    <recommendedName>
        <fullName evidence="1">DUF1707 domain-containing protein</fullName>
    </recommendedName>
</protein>
<evidence type="ECO:0000313" key="2">
    <source>
        <dbReference type="EMBL" id="MBB4764623.1"/>
    </source>
</evidence>
<dbReference type="AlphaFoldDB" id="A0A7W7I189"/>
<name>A0A7W7I189_9ACTN</name>
<evidence type="ECO:0000259" key="1">
    <source>
        <dbReference type="Pfam" id="PF08044"/>
    </source>
</evidence>
<gene>
    <name evidence="2" type="ORF">BJ971_005179</name>
</gene>
<dbReference type="InterPro" id="IPR012551">
    <property type="entry name" value="DUF1707_SHOCT-like"/>
</dbReference>
<evidence type="ECO:0000313" key="3">
    <source>
        <dbReference type="Proteomes" id="UP000578112"/>
    </source>
</evidence>
<keyword evidence="3" id="KW-1185">Reference proteome</keyword>
<dbReference type="Proteomes" id="UP000578112">
    <property type="component" value="Unassembled WGS sequence"/>
</dbReference>
<comment type="caution">
    <text evidence="2">The sequence shown here is derived from an EMBL/GenBank/DDBJ whole genome shotgun (WGS) entry which is preliminary data.</text>
</comment>
<dbReference type="PANTHER" id="PTHR40763:SF5">
    <property type="entry name" value="MEMBRANE PROTEIN"/>
    <property type="match status" value="1"/>
</dbReference>
<dbReference type="Pfam" id="PF08044">
    <property type="entry name" value="DUF1707"/>
    <property type="match status" value="1"/>
</dbReference>